<dbReference type="OrthoDB" id="1093657at2"/>
<sequence>MTTLKESPYTYFSGLLKYGKSVLNCSLESIEESFSTYEHCISRYFNKSEWHTRIEIQLKNATLTCSMDSENKCQIAYLLLDNLSDIGHYIRYCDQTHPYNHEIDRWITDYGYLRISFEAEQLFFVLMPVSAT</sequence>
<name>A0A2V3PUG0_9BACT</name>
<protein>
    <submittedName>
        <fullName evidence="1">Uncharacterized protein</fullName>
    </submittedName>
</protein>
<evidence type="ECO:0000313" key="2">
    <source>
        <dbReference type="Proteomes" id="UP000247973"/>
    </source>
</evidence>
<dbReference type="EMBL" id="QICL01000002">
    <property type="protein sequence ID" value="PXV68026.1"/>
    <property type="molecule type" value="Genomic_DNA"/>
</dbReference>
<reference evidence="1 2" key="1">
    <citation type="submission" date="2018-03" db="EMBL/GenBank/DDBJ databases">
        <title>Genomic Encyclopedia of Archaeal and Bacterial Type Strains, Phase II (KMG-II): from individual species to whole genera.</title>
        <authorList>
            <person name="Goeker M."/>
        </authorList>
    </citation>
    <scope>NUCLEOTIDE SEQUENCE [LARGE SCALE GENOMIC DNA]</scope>
    <source>
        <strain evidence="1 2">DSM 100214</strain>
    </source>
</reference>
<dbReference type="Proteomes" id="UP000247973">
    <property type="component" value="Unassembled WGS sequence"/>
</dbReference>
<comment type="caution">
    <text evidence="1">The sequence shown here is derived from an EMBL/GenBank/DDBJ whole genome shotgun (WGS) entry which is preliminary data.</text>
</comment>
<accession>A0A2V3PUG0</accession>
<keyword evidence="2" id="KW-1185">Reference proteome</keyword>
<evidence type="ECO:0000313" key="1">
    <source>
        <dbReference type="EMBL" id="PXV68026.1"/>
    </source>
</evidence>
<organism evidence="1 2">
    <name type="scientific">Dysgonomonas alginatilytica</name>
    <dbReference type="NCBI Taxonomy" id="1605892"/>
    <lineage>
        <taxon>Bacteria</taxon>
        <taxon>Pseudomonadati</taxon>
        <taxon>Bacteroidota</taxon>
        <taxon>Bacteroidia</taxon>
        <taxon>Bacteroidales</taxon>
        <taxon>Dysgonomonadaceae</taxon>
        <taxon>Dysgonomonas</taxon>
    </lineage>
</organism>
<gene>
    <name evidence="1" type="ORF">CLV62_10256</name>
</gene>
<dbReference type="AlphaFoldDB" id="A0A2V3PUG0"/>
<proteinExistence type="predicted"/>
<dbReference type="RefSeq" id="WP_110309316.1">
    <property type="nucleotide sequence ID" value="NZ_QICL01000002.1"/>
</dbReference>